<evidence type="ECO:0000259" key="3">
    <source>
        <dbReference type="SMART" id="SM00829"/>
    </source>
</evidence>
<dbReference type="SMART" id="SM00829">
    <property type="entry name" value="PKS_ER"/>
    <property type="match status" value="1"/>
</dbReference>
<gene>
    <name evidence="4" type="ORF">UA08_04174</name>
</gene>
<dbReference type="InterPro" id="IPR036291">
    <property type="entry name" value="NAD(P)-bd_dom_sf"/>
</dbReference>
<evidence type="ECO:0000313" key="5">
    <source>
        <dbReference type="Proteomes" id="UP000214365"/>
    </source>
</evidence>
<dbReference type="Proteomes" id="UP000214365">
    <property type="component" value="Unassembled WGS sequence"/>
</dbReference>
<evidence type="ECO:0000313" key="4">
    <source>
        <dbReference type="EMBL" id="OKL60368.1"/>
    </source>
</evidence>
<dbReference type="RefSeq" id="XP_020120489.1">
    <property type="nucleotide sequence ID" value="XM_020266468.1"/>
</dbReference>
<name>A0A1Q5Q8A7_TALAT</name>
<proteinExistence type="inferred from homology"/>
<dbReference type="InterPro" id="IPR011032">
    <property type="entry name" value="GroES-like_sf"/>
</dbReference>
<dbReference type="SUPFAM" id="SSF50129">
    <property type="entry name" value="GroES-like"/>
    <property type="match status" value="1"/>
</dbReference>
<dbReference type="Gene3D" id="3.40.50.720">
    <property type="entry name" value="NAD(P)-binding Rossmann-like Domain"/>
    <property type="match status" value="1"/>
</dbReference>
<dbReference type="InterPro" id="IPR020843">
    <property type="entry name" value="ER"/>
</dbReference>
<dbReference type="InterPro" id="IPR047122">
    <property type="entry name" value="Trans-enoyl_RdTase-like"/>
</dbReference>
<dbReference type="PANTHER" id="PTHR45348">
    <property type="entry name" value="HYPOTHETICAL OXIDOREDUCTASE (EUROFUNG)"/>
    <property type="match status" value="1"/>
</dbReference>
<comment type="similarity">
    <text evidence="1">Belongs to the zinc-containing alcohol dehydrogenase family.</text>
</comment>
<dbReference type="GeneID" id="31003929"/>
<sequence>MTFQNRASWLTAKQSPVNEVKPAPYTSPIANELVIKTKAIALNPADVAVQKLGILLEKYPAIVGCDVAGEVVEVDPSLSDTYQVGDRVTGAAFCLTIRDGKYCCSGFQEYVVLQAPHIAKIPAHVAFQDAVVFPLGMDTASSCLFSDKTLALDLPRTGAAKQHKTLLVWGASSSVGACGVQMAVQAGYEVIGIASQRNHELVKSLGATACFDHSDATVVDQIVKYVEGSGKEVVGAFSAITSDSVLDSLCEILDKISTTTTISVQKLVSSVAPGAEAKASRGVTVVTNFVPDVKSNGFPVAIWAWLKNAMAQNSIKYAPPCEVVGKGLEEVQQGVDLLAKGVSAKKLVVLI</sequence>
<keyword evidence="5" id="KW-1185">Reference proteome</keyword>
<accession>A0A1Q5Q8A7</accession>
<dbReference type="Pfam" id="PF08240">
    <property type="entry name" value="ADH_N"/>
    <property type="match status" value="1"/>
</dbReference>
<evidence type="ECO:0000256" key="2">
    <source>
        <dbReference type="ARBA" id="ARBA00023002"/>
    </source>
</evidence>
<dbReference type="GO" id="GO:0016651">
    <property type="term" value="F:oxidoreductase activity, acting on NAD(P)H"/>
    <property type="evidence" value="ECO:0007669"/>
    <property type="project" value="InterPro"/>
</dbReference>
<organism evidence="4 5">
    <name type="scientific">Talaromyces atroroseus</name>
    <dbReference type="NCBI Taxonomy" id="1441469"/>
    <lineage>
        <taxon>Eukaryota</taxon>
        <taxon>Fungi</taxon>
        <taxon>Dikarya</taxon>
        <taxon>Ascomycota</taxon>
        <taxon>Pezizomycotina</taxon>
        <taxon>Eurotiomycetes</taxon>
        <taxon>Eurotiomycetidae</taxon>
        <taxon>Eurotiales</taxon>
        <taxon>Trichocomaceae</taxon>
        <taxon>Talaromyces</taxon>
        <taxon>Talaromyces sect. Trachyspermi</taxon>
    </lineage>
</organism>
<comment type="caution">
    <text evidence="4">The sequence shown here is derived from an EMBL/GenBank/DDBJ whole genome shotgun (WGS) entry which is preliminary data.</text>
</comment>
<keyword evidence="2" id="KW-0560">Oxidoreductase</keyword>
<dbReference type="EMBL" id="LFMY01000005">
    <property type="protein sequence ID" value="OKL60368.1"/>
    <property type="molecule type" value="Genomic_DNA"/>
</dbReference>
<dbReference type="PANTHER" id="PTHR45348:SF2">
    <property type="entry name" value="ZINC-TYPE ALCOHOL DEHYDROGENASE-LIKE PROTEIN C2E1P3.01"/>
    <property type="match status" value="1"/>
</dbReference>
<evidence type="ECO:0000256" key="1">
    <source>
        <dbReference type="ARBA" id="ARBA00008072"/>
    </source>
</evidence>
<dbReference type="Pfam" id="PF00107">
    <property type="entry name" value="ADH_zinc_N"/>
    <property type="match status" value="1"/>
</dbReference>
<protein>
    <recommendedName>
        <fullName evidence="3">Enoyl reductase (ER) domain-containing protein</fullName>
    </recommendedName>
</protein>
<dbReference type="InterPro" id="IPR013149">
    <property type="entry name" value="ADH-like_C"/>
</dbReference>
<dbReference type="OrthoDB" id="48317at2759"/>
<dbReference type="InterPro" id="IPR013154">
    <property type="entry name" value="ADH-like_N"/>
</dbReference>
<dbReference type="CDD" id="cd08249">
    <property type="entry name" value="enoyl_reductase_like"/>
    <property type="match status" value="1"/>
</dbReference>
<dbReference type="STRING" id="1441469.A0A1Q5Q8A7"/>
<reference evidence="4 5" key="1">
    <citation type="submission" date="2015-06" db="EMBL/GenBank/DDBJ databases">
        <title>Talaromyces atroroseus IBT 11181 draft genome.</title>
        <authorList>
            <person name="Rasmussen K.B."/>
            <person name="Rasmussen S."/>
            <person name="Petersen B."/>
            <person name="Sicheritz-Ponten T."/>
            <person name="Mortensen U.H."/>
            <person name="Thrane U."/>
        </authorList>
    </citation>
    <scope>NUCLEOTIDE SEQUENCE [LARGE SCALE GENOMIC DNA]</scope>
    <source>
        <strain evidence="4 5">IBT 11181</strain>
    </source>
</reference>
<dbReference type="SUPFAM" id="SSF51735">
    <property type="entry name" value="NAD(P)-binding Rossmann-fold domains"/>
    <property type="match status" value="1"/>
</dbReference>
<dbReference type="Gene3D" id="3.90.180.10">
    <property type="entry name" value="Medium-chain alcohol dehydrogenases, catalytic domain"/>
    <property type="match status" value="1"/>
</dbReference>
<feature type="domain" description="Enoyl reductase (ER)" evidence="3">
    <location>
        <begin position="11"/>
        <end position="349"/>
    </location>
</feature>
<dbReference type="AlphaFoldDB" id="A0A1Q5Q8A7"/>